<sequence length="42" mass="4480">MYSPAALWQRKTMLIPNMPGADAFPSITAKPNGFATEGLIDG</sequence>
<evidence type="ECO:0000313" key="1">
    <source>
        <dbReference type="EMBL" id="APG94693.1"/>
    </source>
</evidence>
<accession>A0A1L3LXD6</accession>
<reference evidence="1 2" key="1">
    <citation type="submission" date="2015-10" db="EMBL/GenBank/DDBJ databases">
        <title>Genomic differences between typical nodule nitrogen-fixing rhizobial strains and those coming from bean seeds.</title>
        <authorList>
            <person name="Peralta H."/>
            <person name="Aguilar-Vera A."/>
            <person name="Diaz R."/>
            <person name="Mora Y."/>
            <person name="Martinez-Batallar G."/>
            <person name="Salazar E."/>
            <person name="Vargas-Lagunas C."/>
            <person name="Encarnacion S."/>
            <person name="Girard L."/>
            <person name="Mora J."/>
        </authorList>
    </citation>
    <scope>NUCLEOTIDE SEQUENCE [LARGE SCALE GENOMIC DNA]</scope>
    <source>
        <strain evidence="1 2">CFNEI 73</strain>
        <plasmid evidence="1 2">C</plasmid>
    </source>
</reference>
<dbReference type="Proteomes" id="UP000182306">
    <property type="component" value="Plasmid C"/>
</dbReference>
<dbReference type="EMBL" id="CP013110">
    <property type="protein sequence ID" value="APG94693.1"/>
    <property type="molecule type" value="Genomic_DNA"/>
</dbReference>
<geneLocation type="plasmid" evidence="1 2">
    <name>C</name>
</geneLocation>
<dbReference type="KEGG" id="same:SAMCFNEI73_pC0981"/>
<gene>
    <name evidence="1" type="ORF">SAMCFNEI73_pC0981</name>
</gene>
<evidence type="ECO:0000313" key="2">
    <source>
        <dbReference type="Proteomes" id="UP000182306"/>
    </source>
</evidence>
<keyword evidence="2" id="KW-1185">Reference proteome</keyword>
<proteinExistence type="predicted"/>
<name>A0A1L3LXD6_9HYPH</name>
<organism evidence="1 2">
    <name type="scientific">Sinorhizobium americanum</name>
    <dbReference type="NCBI Taxonomy" id="194963"/>
    <lineage>
        <taxon>Bacteria</taxon>
        <taxon>Pseudomonadati</taxon>
        <taxon>Pseudomonadota</taxon>
        <taxon>Alphaproteobacteria</taxon>
        <taxon>Hyphomicrobiales</taxon>
        <taxon>Rhizobiaceae</taxon>
        <taxon>Sinorhizobium/Ensifer group</taxon>
        <taxon>Sinorhizobium</taxon>
    </lineage>
</organism>
<protein>
    <submittedName>
        <fullName evidence="1">Uncharacterized protein</fullName>
    </submittedName>
</protein>
<dbReference type="AlphaFoldDB" id="A0A1L3LXD6"/>
<keyword evidence="1" id="KW-0614">Plasmid</keyword>